<feature type="domain" description="Aldehyde dehydrogenase" evidence="5">
    <location>
        <begin position="27"/>
        <end position="485"/>
    </location>
</feature>
<evidence type="ECO:0000313" key="6">
    <source>
        <dbReference type="EMBL" id="UGS35958.1"/>
    </source>
</evidence>
<dbReference type="Gene3D" id="3.40.605.10">
    <property type="entry name" value="Aldehyde Dehydrogenase, Chain A, domain 1"/>
    <property type="match status" value="1"/>
</dbReference>
<dbReference type="InterPro" id="IPR016160">
    <property type="entry name" value="Ald_DH_CS_CYS"/>
</dbReference>
<comment type="similarity">
    <text evidence="1 4">Belongs to the aldehyde dehydrogenase family.</text>
</comment>
<dbReference type="InterPro" id="IPR016161">
    <property type="entry name" value="Ald_DH/histidinol_DH"/>
</dbReference>
<dbReference type="GO" id="GO:0016620">
    <property type="term" value="F:oxidoreductase activity, acting on the aldehyde or oxo group of donors, NAD or NADP as acceptor"/>
    <property type="evidence" value="ECO:0007669"/>
    <property type="project" value="InterPro"/>
</dbReference>
<dbReference type="Proteomes" id="UP001162834">
    <property type="component" value="Chromosome"/>
</dbReference>
<dbReference type="SUPFAM" id="SSF53720">
    <property type="entry name" value="ALDH-like"/>
    <property type="match status" value="1"/>
</dbReference>
<accession>A0A9E6XWY9</accession>
<evidence type="ECO:0000256" key="1">
    <source>
        <dbReference type="ARBA" id="ARBA00009986"/>
    </source>
</evidence>
<dbReference type="InterPro" id="IPR015590">
    <property type="entry name" value="Aldehyde_DH_dom"/>
</dbReference>
<dbReference type="RefSeq" id="WP_259315636.1">
    <property type="nucleotide sequence ID" value="NZ_CP087164.1"/>
</dbReference>
<dbReference type="AlphaFoldDB" id="A0A9E6XWY9"/>
<evidence type="ECO:0000256" key="4">
    <source>
        <dbReference type="RuleBase" id="RU003345"/>
    </source>
</evidence>
<proteinExistence type="inferred from homology"/>
<dbReference type="EMBL" id="CP087164">
    <property type="protein sequence ID" value="UGS35958.1"/>
    <property type="molecule type" value="Genomic_DNA"/>
</dbReference>
<keyword evidence="7" id="KW-1185">Reference proteome</keyword>
<dbReference type="KEGG" id="sbae:DSM104329_02355"/>
<evidence type="ECO:0000256" key="3">
    <source>
        <dbReference type="PROSITE-ProRule" id="PRU10007"/>
    </source>
</evidence>
<dbReference type="PROSITE" id="PS00070">
    <property type="entry name" value="ALDEHYDE_DEHYDR_CYS"/>
    <property type="match status" value="1"/>
</dbReference>
<keyword evidence="2 4" id="KW-0560">Oxidoreductase</keyword>
<dbReference type="Pfam" id="PF00171">
    <property type="entry name" value="Aldedh"/>
    <property type="match status" value="1"/>
</dbReference>
<dbReference type="CDD" id="cd07114">
    <property type="entry name" value="ALDH_DhaS"/>
    <property type="match status" value="1"/>
</dbReference>
<dbReference type="PROSITE" id="PS00687">
    <property type="entry name" value="ALDEHYDE_DEHYDR_GLU"/>
    <property type="match status" value="1"/>
</dbReference>
<dbReference type="InterPro" id="IPR016162">
    <property type="entry name" value="Ald_DH_N"/>
</dbReference>
<dbReference type="PANTHER" id="PTHR11699">
    <property type="entry name" value="ALDEHYDE DEHYDROGENASE-RELATED"/>
    <property type="match status" value="1"/>
</dbReference>
<evidence type="ECO:0000256" key="2">
    <source>
        <dbReference type="ARBA" id="ARBA00023002"/>
    </source>
</evidence>
<dbReference type="FunFam" id="3.40.605.10:FF:000007">
    <property type="entry name" value="NAD/NADP-dependent betaine aldehyde dehydrogenase"/>
    <property type="match status" value="1"/>
</dbReference>
<name>A0A9E6XWY9_9ACTN</name>
<dbReference type="Gene3D" id="3.40.309.10">
    <property type="entry name" value="Aldehyde Dehydrogenase, Chain A, domain 2"/>
    <property type="match status" value="1"/>
</dbReference>
<gene>
    <name evidence="6" type="primary">tgnC_2</name>
    <name evidence="6" type="ORF">DSM104329_02355</name>
</gene>
<protein>
    <submittedName>
        <fullName evidence="6">(Z)-2-((N-methylformamido)methylene)-5-hydroxybutyrolactone dehydrogenase</fullName>
        <ecNumber evidence="6">1.2.1.-</ecNumber>
    </submittedName>
</protein>
<dbReference type="EC" id="1.2.1.-" evidence="6"/>
<feature type="active site" evidence="3">
    <location>
        <position position="258"/>
    </location>
</feature>
<dbReference type="InterPro" id="IPR016163">
    <property type="entry name" value="Ald_DH_C"/>
</dbReference>
<evidence type="ECO:0000259" key="5">
    <source>
        <dbReference type="Pfam" id="PF00171"/>
    </source>
</evidence>
<evidence type="ECO:0000313" key="7">
    <source>
        <dbReference type="Proteomes" id="UP001162834"/>
    </source>
</evidence>
<reference evidence="6" key="1">
    <citation type="journal article" date="2022" name="Int. J. Syst. Evol. Microbiol.">
        <title>Pseudomonas aegrilactucae sp. nov. and Pseudomonas morbosilactucae sp. nov., pathogens causing bacterial rot of lettuce in Japan.</title>
        <authorList>
            <person name="Sawada H."/>
            <person name="Fujikawa T."/>
            <person name="Satou M."/>
        </authorList>
    </citation>
    <scope>NUCLEOTIDE SEQUENCE</scope>
    <source>
        <strain evidence="6">0166_1</strain>
    </source>
</reference>
<organism evidence="6 7">
    <name type="scientific">Capillimicrobium parvum</name>
    <dbReference type="NCBI Taxonomy" id="2884022"/>
    <lineage>
        <taxon>Bacteria</taxon>
        <taxon>Bacillati</taxon>
        <taxon>Actinomycetota</taxon>
        <taxon>Thermoleophilia</taxon>
        <taxon>Solirubrobacterales</taxon>
        <taxon>Capillimicrobiaceae</taxon>
        <taxon>Capillimicrobium</taxon>
    </lineage>
</organism>
<sequence>MAATTESAVQRYRLYIDGEEVDASGGAVFPSTNPATGEPWAEVADATAEDVDRAVRAAARAFAHDSPWRTLSATKRGRLLMRLADAITAHADEIARIEVRENGKLLKEMAAQLRVVPEWLYYFGGLADKIEGKTIPLDRTSVLNYTTREPLGVVGVITPWNSPSLLTFMTLAPALAAGNTIVVKPSEVTSASLLEIARLLPEAGFPPGVINVVTGARVAGQALAAHPGVAKIAFTGGSDAGRSIAATVGGRLGRVTLELGGKSPNIVFEDADLDAAEAGVLAGIYGAGGQTCIAGSRAFVHESIYDELLDRLRRRAEGIVLGNPLEPETQMGPAATEAQLQKIAQFVDDARGEGARVVAGGQRGSVEALPNGFFYEPTILAQITNESRVAQEEVFGPVLAAMPFRDDEEAIQLANATRYGLAAGIWTQNVKRAHRVARRLDAGTIWINLYRAITYNSPFGGFKESGIGRLNGVDAVDEFLQTKSVWVELSDDVQDPFVLKV</sequence>
<dbReference type="FunFam" id="3.40.309.10:FF:000012">
    <property type="entry name" value="Betaine aldehyde dehydrogenase"/>
    <property type="match status" value="1"/>
</dbReference>
<dbReference type="InterPro" id="IPR029510">
    <property type="entry name" value="Ald_DH_CS_GLU"/>
</dbReference>